<feature type="region of interest" description="Disordered" evidence="1">
    <location>
        <begin position="37"/>
        <end position="73"/>
    </location>
</feature>
<evidence type="ECO:0000256" key="1">
    <source>
        <dbReference type="SAM" id="MobiDB-lite"/>
    </source>
</evidence>
<gene>
    <name evidence="2" type="ORF">B4135_0394</name>
</gene>
<feature type="compositionally biased region" description="Basic and acidic residues" evidence="1">
    <location>
        <begin position="51"/>
        <end position="73"/>
    </location>
</feature>
<evidence type="ECO:0008006" key="4">
    <source>
        <dbReference type="Google" id="ProtNLM"/>
    </source>
</evidence>
<dbReference type="AlphaFoldDB" id="A0A150L8N5"/>
<name>A0A150L8N5_9BACI</name>
<protein>
    <recommendedName>
        <fullName evidence="4">Spore coat protein CotO</fullName>
    </recommendedName>
</protein>
<accession>A0A150L8N5</accession>
<evidence type="ECO:0000313" key="3">
    <source>
        <dbReference type="Proteomes" id="UP000075683"/>
    </source>
</evidence>
<organism evidence="2 3">
    <name type="scientific">Caldibacillus debilis</name>
    <dbReference type="NCBI Taxonomy" id="301148"/>
    <lineage>
        <taxon>Bacteria</taxon>
        <taxon>Bacillati</taxon>
        <taxon>Bacillota</taxon>
        <taxon>Bacilli</taxon>
        <taxon>Bacillales</taxon>
        <taxon>Bacillaceae</taxon>
        <taxon>Caldibacillus</taxon>
    </lineage>
</organism>
<dbReference type="OrthoDB" id="2970540at2"/>
<dbReference type="EMBL" id="LQYT01000135">
    <property type="protein sequence ID" value="KYD08713.1"/>
    <property type="molecule type" value="Genomic_DNA"/>
</dbReference>
<dbReference type="RefSeq" id="WP_061570089.1">
    <property type="nucleotide sequence ID" value="NZ_LQYT01000135.1"/>
</dbReference>
<dbReference type="Proteomes" id="UP000075683">
    <property type="component" value="Unassembled WGS sequence"/>
</dbReference>
<comment type="caution">
    <text evidence="2">The sequence shown here is derived from an EMBL/GenBank/DDBJ whole genome shotgun (WGS) entry which is preliminary data.</text>
</comment>
<sequence>MGEKTKKTLPEPYLFIDRPEFSRTLLPLQRTFRTPLEEEEEAFAGASPFAEDGRERGGGRADSAEGTDEEKQKEIARKIRSLLYPPVLPRPFCTVLIDGKRVRCQILNKQVDRVRLKIENELLEVPIKEIQDLFLD</sequence>
<reference evidence="2 3" key="1">
    <citation type="submission" date="2016-01" db="EMBL/GenBank/DDBJ databases">
        <title>Draft Genome Sequences of Seven Thermophilic Sporeformers Isolated from Foods.</title>
        <authorList>
            <person name="Berendsen E.M."/>
            <person name="Wells-Bennik M.H."/>
            <person name="Krawcyk A.O."/>
            <person name="De Jong A."/>
            <person name="Holsappel S."/>
            <person name="Eijlander R.T."/>
            <person name="Kuipers O.P."/>
        </authorList>
    </citation>
    <scope>NUCLEOTIDE SEQUENCE [LARGE SCALE GENOMIC DNA]</scope>
    <source>
        <strain evidence="2 3">B4135</strain>
    </source>
</reference>
<evidence type="ECO:0000313" key="2">
    <source>
        <dbReference type="EMBL" id="KYD08713.1"/>
    </source>
</evidence>
<proteinExistence type="predicted"/>